<dbReference type="RefSeq" id="WP_378053064.1">
    <property type="nucleotide sequence ID" value="NZ_JBHSIS010000001.1"/>
</dbReference>
<reference evidence="2" key="1">
    <citation type="journal article" date="2019" name="Int. J. Syst. Evol. Microbiol.">
        <title>The Global Catalogue of Microorganisms (GCM) 10K type strain sequencing project: providing services to taxonomists for standard genome sequencing and annotation.</title>
        <authorList>
            <consortium name="The Broad Institute Genomics Platform"/>
            <consortium name="The Broad Institute Genome Sequencing Center for Infectious Disease"/>
            <person name="Wu L."/>
            <person name="Ma J."/>
        </authorList>
    </citation>
    <scope>NUCLEOTIDE SEQUENCE [LARGE SCALE GENOMIC DNA]</scope>
    <source>
        <strain evidence="2">ZS-22-S1</strain>
    </source>
</reference>
<proteinExistence type="predicted"/>
<comment type="caution">
    <text evidence="1">The sequence shown here is derived from an EMBL/GenBank/DDBJ whole genome shotgun (WGS) entry which is preliminary data.</text>
</comment>
<name>A0ABV9RTG9_9PSEU</name>
<evidence type="ECO:0000313" key="2">
    <source>
        <dbReference type="Proteomes" id="UP001595859"/>
    </source>
</evidence>
<accession>A0ABV9RTG9</accession>
<protein>
    <submittedName>
        <fullName evidence="1">Uncharacterized protein</fullName>
    </submittedName>
</protein>
<dbReference type="Proteomes" id="UP001595859">
    <property type="component" value="Unassembled WGS sequence"/>
</dbReference>
<organism evidence="1 2">
    <name type="scientific">Actinophytocola glycyrrhizae</name>
    <dbReference type="NCBI Taxonomy" id="2044873"/>
    <lineage>
        <taxon>Bacteria</taxon>
        <taxon>Bacillati</taxon>
        <taxon>Actinomycetota</taxon>
        <taxon>Actinomycetes</taxon>
        <taxon>Pseudonocardiales</taxon>
        <taxon>Pseudonocardiaceae</taxon>
    </lineage>
</organism>
<evidence type="ECO:0000313" key="1">
    <source>
        <dbReference type="EMBL" id="MFC4851868.1"/>
    </source>
</evidence>
<keyword evidence="2" id="KW-1185">Reference proteome</keyword>
<dbReference type="EMBL" id="JBHSIS010000001">
    <property type="protein sequence ID" value="MFC4851868.1"/>
    <property type="molecule type" value="Genomic_DNA"/>
</dbReference>
<gene>
    <name evidence="1" type="ORF">ACFPCV_00015</name>
</gene>
<sequence>MPGTDAHLRIINRANGDVGISPERAPDERELDRFVAHWASGGFPVGANGLPLPVPTGGVGLREVFAGGAEILVTEVRIVIVLVKGDSAFGKVYDERGTVVVVDLPYRSLTSVEVEREKGLFGRIKKKGVGLFTNRPLGRVAVNPMARLDANAGNPVLADDNEFADAIVRAAASYRLTATLMEKQERQRLERVRDGARVLDGLSVVAELENDGKPEGGAGQ</sequence>